<proteinExistence type="predicted"/>
<protein>
    <recommendedName>
        <fullName evidence="5">C3H1-type domain-containing protein</fullName>
    </recommendedName>
</protein>
<dbReference type="Proteomes" id="UP001152797">
    <property type="component" value="Unassembled WGS sequence"/>
</dbReference>
<comment type="caution">
    <text evidence="2">The sequence shown here is derived from an EMBL/GenBank/DDBJ whole genome shotgun (WGS) entry which is preliminary data.</text>
</comment>
<sequence length="112" mass="12366">MATDPSQSATVSSGPRASSGPSASSGPGQDLRLEDIPGYSRLPCNQCLFWTSPCGCRKGDRCVFCHHAVAQEQAHLSNRRPRKNQRDQMKSFIKELVEHLNAEQEPQEVAEK</sequence>
<keyword evidence="4" id="KW-1185">Reference proteome</keyword>
<feature type="compositionally biased region" description="Low complexity" evidence="1">
    <location>
        <begin position="12"/>
        <end position="28"/>
    </location>
</feature>
<dbReference type="EMBL" id="CAMXCT010003201">
    <property type="protein sequence ID" value="CAI4003017.1"/>
    <property type="molecule type" value="Genomic_DNA"/>
</dbReference>
<feature type="region of interest" description="Disordered" evidence="1">
    <location>
        <begin position="1"/>
        <end position="35"/>
    </location>
</feature>
<dbReference type="AlphaFoldDB" id="A0A9P1D5P6"/>
<evidence type="ECO:0000256" key="1">
    <source>
        <dbReference type="SAM" id="MobiDB-lite"/>
    </source>
</evidence>
<dbReference type="EMBL" id="CAMXCT030003201">
    <property type="protein sequence ID" value="CAL4790329.1"/>
    <property type="molecule type" value="Genomic_DNA"/>
</dbReference>
<dbReference type="EMBL" id="CAMXCT020003201">
    <property type="protein sequence ID" value="CAL1156392.1"/>
    <property type="molecule type" value="Genomic_DNA"/>
</dbReference>
<evidence type="ECO:0008006" key="5">
    <source>
        <dbReference type="Google" id="ProtNLM"/>
    </source>
</evidence>
<organism evidence="2">
    <name type="scientific">Cladocopium goreaui</name>
    <dbReference type="NCBI Taxonomy" id="2562237"/>
    <lineage>
        <taxon>Eukaryota</taxon>
        <taxon>Sar</taxon>
        <taxon>Alveolata</taxon>
        <taxon>Dinophyceae</taxon>
        <taxon>Suessiales</taxon>
        <taxon>Symbiodiniaceae</taxon>
        <taxon>Cladocopium</taxon>
    </lineage>
</organism>
<evidence type="ECO:0000313" key="2">
    <source>
        <dbReference type="EMBL" id="CAI4003017.1"/>
    </source>
</evidence>
<evidence type="ECO:0000313" key="4">
    <source>
        <dbReference type="Proteomes" id="UP001152797"/>
    </source>
</evidence>
<reference evidence="2" key="1">
    <citation type="submission" date="2022-10" db="EMBL/GenBank/DDBJ databases">
        <authorList>
            <person name="Chen Y."/>
            <person name="Dougan E. K."/>
            <person name="Chan C."/>
            <person name="Rhodes N."/>
            <person name="Thang M."/>
        </authorList>
    </citation>
    <scope>NUCLEOTIDE SEQUENCE</scope>
</reference>
<evidence type="ECO:0000313" key="3">
    <source>
        <dbReference type="EMBL" id="CAL1156392.1"/>
    </source>
</evidence>
<gene>
    <name evidence="2" type="ORF">C1SCF055_LOCUS28918</name>
</gene>
<name>A0A9P1D5P6_9DINO</name>
<accession>A0A9P1D5P6</accession>
<reference evidence="3" key="2">
    <citation type="submission" date="2024-04" db="EMBL/GenBank/DDBJ databases">
        <authorList>
            <person name="Chen Y."/>
            <person name="Shah S."/>
            <person name="Dougan E. K."/>
            <person name="Thang M."/>
            <person name="Chan C."/>
        </authorList>
    </citation>
    <scope>NUCLEOTIDE SEQUENCE [LARGE SCALE GENOMIC DNA]</scope>
</reference>
<feature type="compositionally biased region" description="Polar residues" evidence="1">
    <location>
        <begin position="1"/>
        <end position="11"/>
    </location>
</feature>